<dbReference type="AlphaFoldDB" id="A0A381XWY5"/>
<proteinExistence type="predicted"/>
<evidence type="ECO:0000313" key="1">
    <source>
        <dbReference type="EMBL" id="SVA69248.1"/>
    </source>
</evidence>
<organism evidence="1">
    <name type="scientific">marine metagenome</name>
    <dbReference type="NCBI Taxonomy" id="408172"/>
    <lineage>
        <taxon>unclassified sequences</taxon>
        <taxon>metagenomes</taxon>
        <taxon>ecological metagenomes</taxon>
    </lineage>
</organism>
<sequence length="205" mass="22094">MKASVIVLALLFVNPLLIQSTSAQEEWSFGHAYPNALINAVLPLPEDLRDAATVLVYHPDTGERIVVRQGSNGIVCIPGNPGDTRCFNQVMSPANDLRAKLQAEGKSNEEIAAALGAARESGAVPTAPYGTMMYLLRHNDNQIKLLWVMLVPNATPESIGVSTTSQRDNALQGHGMPWLMREGTPGAHIMIPINNTPLSSGYVKQ</sequence>
<protein>
    <submittedName>
        <fullName evidence="1">Uncharacterized protein</fullName>
    </submittedName>
</protein>
<reference evidence="1" key="1">
    <citation type="submission" date="2018-05" db="EMBL/GenBank/DDBJ databases">
        <authorList>
            <person name="Lanie J.A."/>
            <person name="Ng W.-L."/>
            <person name="Kazmierczak K.M."/>
            <person name="Andrzejewski T.M."/>
            <person name="Davidsen T.M."/>
            <person name="Wayne K.J."/>
            <person name="Tettelin H."/>
            <person name="Glass J.I."/>
            <person name="Rusch D."/>
            <person name="Podicherti R."/>
            <person name="Tsui H.-C.T."/>
            <person name="Winkler M.E."/>
        </authorList>
    </citation>
    <scope>NUCLEOTIDE SEQUENCE</scope>
</reference>
<accession>A0A381XWY5</accession>
<dbReference type="EMBL" id="UINC01016673">
    <property type="protein sequence ID" value="SVA69248.1"/>
    <property type="molecule type" value="Genomic_DNA"/>
</dbReference>
<name>A0A381XWY5_9ZZZZ</name>
<gene>
    <name evidence="1" type="ORF">METZ01_LOCUS122102</name>
</gene>